<dbReference type="InterPro" id="IPR032523">
    <property type="entry name" value="CcmF_C"/>
</dbReference>
<organism evidence="8 9">
    <name type="scientific">Streptosporangium sandarakinum</name>
    <dbReference type="NCBI Taxonomy" id="1260955"/>
    <lineage>
        <taxon>Bacteria</taxon>
        <taxon>Bacillati</taxon>
        <taxon>Actinomycetota</taxon>
        <taxon>Actinomycetes</taxon>
        <taxon>Streptosporangiales</taxon>
        <taxon>Streptosporangiaceae</taxon>
        <taxon>Streptosporangium</taxon>
    </lineage>
</organism>
<keyword evidence="4" id="KW-0812">Transmembrane</keyword>
<feature type="transmembrane region" description="Helical" evidence="4">
    <location>
        <begin position="116"/>
        <end position="136"/>
    </location>
</feature>
<feature type="transmembrane region" description="Helical" evidence="4">
    <location>
        <begin position="264"/>
        <end position="285"/>
    </location>
</feature>
<dbReference type="GO" id="GO:0017004">
    <property type="term" value="P:cytochrome complex assembly"/>
    <property type="evidence" value="ECO:0007669"/>
    <property type="project" value="UniProtKB-KW"/>
</dbReference>
<feature type="domain" description="Cytochrome c-type biogenesis protein CcmF C-terminal" evidence="7">
    <location>
        <begin position="386"/>
        <end position="684"/>
    </location>
</feature>
<proteinExistence type="inferred from homology"/>
<feature type="transmembrane region" description="Helical" evidence="4">
    <location>
        <begin position="539"/>
        <end position="561"/>
    </location>
</feature>
<feature type="transmembrane region" description="Helical" evidence="4">
    <location>
        <begin position="82"/>
        <end position="104"/>
    </location>
</feature>
<feature type="transmembrane region" description="Helical" evidence="4">
    <location>
        <begin position="241"/>
        <end position="257"/>
    </location>
</feature>
<dbReference type="Pfam" id="PF16327">
    <property type="entry name" value="CcmF_C"/>
    <property type="match status" value="1"/>
</dbReference>
<feature type="transmembrane region" description="Helical" evidence="4">
    <location>
        <begin position="498"/>
        <end position="518"/>
    </location>
</feature>
<dbReference type="PRINTS" id="PR01410">
    <property type="entry name" value="CCBIOGENESIS"/>
</dbReference>
<evidence type="ECO:0000256" key="2">
    <source>
        <dbReference type="ARBA" id="ARBA00022748"/>
    </source>
</evidence>
<dbReference type="GO" id="GO:0020037">
    <property type="term" value="F:heme binding"/>
    <property type="evidence" value="ECO:0007669"/>
    <property type="project" value="InterPro"/>
</dbReference>
<keyword evidence="2" id="KW-0201">Cytochrome c-type biogenesis</keyword>
<feature type="signal peptide" evidence="5">
    <location>
        <begin position="1"/>
        <end position="20"/>
    </location>
</feature>
<dbReference type="GO" id="GO:0016020">
    <property type="term" value="C:membrane"/>
    <property type="evidence" value="ECO:0007669"/>
    <property type="project" value="InterPro"/>
</dbReference>
<name>A0A852USW1_9ACTN</name>
<feature type="domain" description="Cytochrome c assembly protein" evidence="6">
    <location>
        <begin position="83"/>
        <end position="287"/>
    </location>
</feature>
<keyword evidence="9" id="KW-1185">Reference proteome</keyword>
<reference evidence="8 9" key="1">
    <citation type="submission" date="2020-07" db="EMBL/GenBank/DDBJ databases">
        <title>Sequencing the genomes of 1000 actinobacteria strains.</title>
        <authorList>
            <person name="Klenk H.-P."/>
        </authorList>
    </citation>
    <scope>NUCLEOTIDE SEQUENCE [LARGE SCALE GENOMIC DNA]</scope>
    <source>
        <strain evidence="8 9">DSM 45763</strain>
    </source>
</reference>
<dbReference type="Proteomes" id="UP000576393">
    <property type="component" value="Unassembled WGS sequence"/>
</dbReference>
<dbReference type="EMBL" id="JACCCO010000001">
    <property type="protein sequence ID" value="NYF40707.1"/>
    <property type="molecule type" value="Genomic_DNA"/>
</dbReference>
<feature type="transmembrane region" description="Helical" evidence="4">
    <location>
        <begin position="422"/>
        <end position="440"/>
    </location>
</feature>
<feature type="transmembrane region" description="Helical" evidence="4">
    <location>
        <begin position="170"/>
        <end position="190"/>
    </location>
</feature>
<dbReference type="PANTHER" id="PTHR43653">
    <property type="entry name" value="CYTOCHROME C ASSEMBLY PROTEIN-RELATED"/>
    <property type="match status" value="1"/>
</dbReference>
<dbReference type="PANTHER" id="PTHR43653:SF1">
    <property type="entry name" value="CYTOCHROME C-TYPE BIOGENESIS PROTEIN CCMF"/>
    <property type="match status" value="1"/>
</dbReference>
<dbReference type="InterPro" id="IPR002541">
    <property type="entry name" value="Cyt_c_assembly"/>
</dbReference>
<evidence type="ECO:0000259" key="6">
    <source>
        <dbReference type="Pfam" id="PF01578"/>
    </source>
</evidence>
<evidence type="ECO:0000256" key="5">
    <source>
        <dbReference type="SAM" id="SignalP"/>
    </source>
</evidence>
<keyword evidence="4" id="KW-1133">Transmembrane helix</keyword>
<feature type="transmembrane region" description="Helical" evidence="4">
    <location>
        <begin position="305"/>
        <end position="323"/>
    </location>
</feature>
<gene>
    <name evidence="8" type="ORF">HDA43_002866</name>
</gene>
<comment type="similarity">
    <text evidence="1">Belongs to the CcmF/CycK/Ccl1/NrfE/CcsA family.</text>
</comment>
<feature type="chain" id="PRO_5039415443" evidence="5">
    <location>
        <begin position="21"/>
        <end position="745"/>
    </location>
</feature>
<keyword evidence="4" id="KW-0472">Membrane</keyword>
<dbReference type="RefSeq" id="WP_179820772.1">
    <property type="nucleotide sequence ID" value="NZ_JACCCO010000001.1"/>
</dbReference>
<evidence type="ECO:0000256" key="1">
    <source>
        <dbReference type="ARBA" id="ARBA00009186"/>
    </source>
</evidence>
<comment type="caution">
    <text evidence="8">The sequence shown here is derived from an EMBL/GenBank/DDBJ whole genome shotgun (WGS) entry which is preliminary data.</text>
</comment>
<dbReference type="GO" id="GO:0015232">
    <property type="term" value="F:heme transmembrane transporter activity"/>
    <property type="evidence" value="ECO:0007669"/>
    <property type="project" value="InterPro"/>
</dbReference>
<feature type="transmembrane region" description="Helical" evidence="4">
    <location>
        <begin position="452"/>
        <end position="478"/>
    </location>
</feature>
<feature type="transmembrane region" description="Helical" evidence="4">
    <location>
        <begin position="379"/>
        <end position="402"/>
    </location>
</feature>
<sequence length="745" mass="75614">MKCLLGTLALWAGAAGSVVAALAWAGLAGRRTAVAATAAASGCAAAAFAVLEWALLTRDFQVGFVARNGGRGVPSYYTFTSLWSAVEGSLALWALALTGCALVAGLGRDEGPHRRIAMAVLMTLCACFLALVPLAANPFREVAAPPADGPGPNPLLRGHPLMGIHPPLLYLGYLALAVPFALGVASLVAGRAGRPVVRAMRRWTLAAWAALTAGIVLGAWWSYGVLGWGGYWEWDPVENASIVPWFTATASLHSLAVRDRHGSLGPWSAALATAGFPLALLGTFLTRGGAVASVHSFTRSAVGPPLLGILTATLIATCGLLVWRAGRLRRAGEVPGGDGHGTPVGDASGDGRGALAGGAHGDGHGTPVGNACGDGRGTLVGAGVALLATLAFTVLLGTLYPLVVKVLVGADVAVGPPYFNRVTVPLALALLVLMAVAPLVPPNRARPPLRRLAWPVAAGATTVAALGFGGFSGFGGFAGPGGFSGSGGFGGHGGGHGPLPLVAFGLGAFVLAATALRVREVAGRHGPAAPVRASVRRRLGGSIVHAGVALAAVAIAGSTAYTHDAWGRLEPGDTLRAGGYVLRLDGVERRRDADAMSVAARVSVFEDGRPAGTLRPSITFYPASGAPPVGAPAVRTGPLADLYITVSEVDPADGTAVLRAAVNPLMALLWTSGAVMVLGALAALPRPGARRLRRSRHPRWARRPRQARRMPSARIGGTEAPSVAVREDPGGPGVDSREAVGGPAR</sequence>
<evidence type="ECO:0000313" key="8">
    <source>
        <dbReference type="EMBL" id="NYF40707.1"/>
    </source>
</evidence>
<evidence type="ECO:0000259" key="7">
    <source>
        <dbReference type="Pfam" id="PF16327"/>
    </source>
</evidence>
<feature type="region of interest" description="Disordered" evidence="3">
    <location>
        <begin position="688"/>
        <end position="745"/>
    </location>
</feature>
<protein>
    <submittedName>
        <fullName evidence="8">Cytochrome c-type biogenesis protein CcmF</fullName>
    </submittedName>
</protein>
<keyword evidence="5" id="KW-0732">Signal</keyword>
<feature type="transmembrane region" description="Helical" evidence="4">
    <location>
        <begin position="665"/>
        <end position="684"/>
    </location>
</feature>
<feature type="compositionally biased region" description="Basic residues" evidence="3">
    <location>
        <begin position="688"/>
        <end position="708"/>
    </location>
</feature>
<evidence type="ECO:0000256" key="3">
    <source>
        <dbReference type="SAM" id="MobiDB-lite"/>
    </source>
</evidence>
<feature type="transmembrane region" description="Helical" evidence="4">
    <location>
        <begin position="202"/>
        <end position="221"/>
    </location>
</feature>
<accession>A0A852USW1</accession>
<dbReference type="InterPro" id="IPR003567">
    <property type="entry name" value="Cyt_c_biogenesis"/>
</dbReference>
<evidence type="ECO:0000313" key="9">
    <source>
        <dbReference type="Proteomes" id="UP000576393"/>
    </source>
</evidence>
<dbReference type="Pfam" id="PF01578">
    <property type="entry name" value="Cytochrom_C_asm"/>
    <property type="match status" value="1"/>
</dbReference>
<evidence type="ECO:0000256" key="4">
    <source>
        <dbReference type="SAM" id="Phobius"/>
    </source>
</evidence>
<dbReference type="AlphaFoldDB" id="A0A852USW1"/>